<sequence length="135" mass="15357">MVSKQEADSWVLIEVKAPALNSAQRRFLWALLKIGFTQQSGEITLSWQKIRQLLVAQTPATPRDFWNDFLLPLSKVTFKFQLAHSISVGDFFRGQEIDDHSGRVTVSLTPQVLRRLNTPANLILLGATIFDQFQM</sequence>
<protein>
    <submittedName>
        <fullName evidence="1">Uncharacterized protein</fullName>
    </submittedName>
</protein>
<keyword evidence="2" id="KW-1185">Reference proteome</keyword>
<dbReference type="AlphaFoldDB" id="A0A4Q0VI08"/>
<evidence type="ECO:0000313" key="2">
    <source>
        <dbReference type="Proteomes" id="UP000290602"/>
    </source>
</evidence>
<dbReference type="EMBL" id="QXIL01000009">
    <property type="protein sequence ID" value="RXI78676.1"/>
    <property type="molecule type" value="Genomic_DNA"/>
</dbReference>
<comment type="caution">
    <text evidence="1">The sequence shown here is derived from an EMBL/GenBank/DDBJ whole genome shotgun (WGS) entry which is preliminary data.</text>
</comment>
<proteinExistence type="predicted"/>
<dbReference type="RefSeq" id="WP_129032513.1">
    <property type="nucleotide sequence ID" value="NZ_QXIL01000009.1"/>
</dbReference>
<reference evidence="1 2" key="1">
    <citation type="submission" date="2018-08" db="EMBL/GenBank/DDBJ databases">
        <title>Lactobacillus suantsai sp. nov., isolated from traditional fermented suan-tsai in Taiwan.</title>
        <authorList>
            <person name="Huang C.-H."/>
        </authorList>
    </citation>
    <scope>NUCLEOTIDE SEQUENCE [LARGE SCALE GENOMIC DNA]</scope>
    <source>
        <strain evidence="1 2">BCRC 12945</strain>
    </source>
</reference>
<evidence type="ECO:0000313" key="1">
    <source>
        <dbReference type="EMBL" id="RXI78676.1"/>
    </source>
</evidence>
<dbReference type="Proteomes" id="UP000290602">
    <property type="component" value="Unassembled WGS sequence"/>
</dbReference>
<name>A0A4Q0VI08_9LACO</name>
<accession>A0A4Q0VI08</accession>
<gene>
    <name evidence="1" type="ORF">DXH47_06325</name>
</gene>
<organism evidence="1 2">
    <name type="scientific">Levilactobacillus suantsaii</name>
    <dbReference type="NCBI Taxonomy" id="2292255"/>
    <lineage>
        <taxon>Bacteria</taxon>
        <taxon>Bacillati</taxon>
        <taxon>Bacillota</taxon>
        <taxon>Bacilli</taxon>
        <taxon>Lactobacillales</taxon>
        <taxon>Lactobacillaceae</taxon>
        <taxon>Levilactobacillus</taxon>
    </lineage>
</organism>